<sequence>KEVQELHLENTERALCSVASELPEATDQTRETLAAAAPCSAGHQQKAQHTRTINDASRKSKCQAPHEGDLRGGGGSVESVEMATDCSGAKKLVGVPV</sequence>
<feature type="compositionally biased region" description="Polar residues" evidence="1">
    <location>
        <begin position="42"/>
        <end position="55"/>
    </location>
</feature>
<keyword evidence="3" id="KW-1185">Reference proteome</keyword>
<feature type="non-terminal residue" evidence="2">
    <location>
        <position position="1"/>
    </location>
</feature>
<dbReference type="Proteomes" id="UP000324091">
    <property type="component" value="Chromosome 16"/>
</dbReference>
<dbReference type="EMBL" id="RHFK02000008">
    <property type="protein sequence ID" value="TWW71774.1"/>
    <property type="molecule type" value="Genomic_DNA"/>
</dbReference>
<gene>
    <name evidence="2" type="ORF">D4764_16G0002710</name>
</gene>
<organism evidence="2 3">
    <name type="scientific">Takifugu flavidus</name>
    <name type="common">sansaifugu</name>
    <dbReference type="NCBI Taxonomy" id="433684"/>
    <lineage>
        <taxon>Eukaryota</taxon>
        <taxon>Metazoa</taxon>
        <taxon>Chordata</taxon>
        <taxon>Craniata</taxon>
        <taxon>Vertebrata</taxon>
        <taxon>Euteleostomi</taxon>
        <taxon>Actinopterygii</taxon>
        <taxon>Neopterygii</taxon>
        <taxon>Teleostei</taxon>
        <taxon>Neoteleostei</taxon>
        <taxon>Acanthomorphata</taxon>
        <taxon>Eupercaria</taxon>
        <taxon>Tetraodontiformes</taxon>
        <taxon>Tetradontoidea</taxon>
        <taxon>Tetraodontidae</taxon>
        <taxon>Takifugu</taxon>
    </lineage>
</organism>
<evidence type="ECO:0000313" key="3">
    <source>
        <dbReference type="Proteomes" id="UP000324091"/>
    </source>
</evidence>
<reference evidence="2 3" key="1">
    <citation type="submission" date="2019-04" db="EMBL/GenBank/DDBJ databases">
        <title>Chromosome genome assembly for Takifugu flavidus.</title>
        <authorList>
            <person name="Xiao S."/>
        </authorList>
    </citation>
    <scope>NUCLEOTIDE SEQUENCE [LARGE SCALE GENOMIC DNA]</scope>
    <source>
        <strain evidence="2">HTHZ2018</strain>
        <tissue evidence="2">Muscle</tissue>
    </source>
</reference>
<accession>A0A5C6NWC7</accession>
<comment type="caution">
    <text evidence="2">The sequence shown here is derived from an EMBL/GenBank/DDBJ whole genome shotgun (WGS) entry which is preliminary data.</text>
</comment>
<dbReference type="AlphaFoldDB" id="A0A5C6NWC7"/>
<protein>
    <submittedName>
        <fullName evidence="2">Uncharacterized protein</fullName>
    </submittedName>
</protein>
<proteinExistence type="predicted"/>
<feature type="region of interest" description="Disordered" evidence="1">
    <location>
        <begin position="37"/>
        <end position="77"/>
    </location>
</feature>
<evidence type="ECO:0000256" key="1">
    <source>
        <dbReference type="SAM" id="MobiDB-lite"/>
    </source>
</evidence>
<name>A0A5C6NWC7_9TELE</name>
<evidence type="ECO:0000313" key="2">
    <source>
        <dbReference type="EMBL" id="TWW71774.1"/>
    </source>
</evidence>